<protein>
    <submittedName>
        <fullName evidence="1">Uncharacterized protein</fullName>
    </submittedName>
</protein>
<evidence type="ECO:0000313" key="1">
    <source>
        <dbReference type="EMBL" id="KAK0662477.1"/>
    </source>
</evidence>
<dbReference type="Proteomes" id="UP001174997">
    <property type="component" value="Unassembled WGS sequence"/>
</dbReference>
<dbReference type="EMBL" id="JAULSY010000141">
    <property type="protein sequence ID" value="KAK0662477.1"/>
    <property type="molecule type" value="Genomic_DNA"/>
</dbReference>
<gene>
    <name evidence="1" type="ORF">QBC41DRAFT_307118</name>
</gene>
<comment type="caution">
    <text evidence="1">The sequence shown here is derived from an EMBL/GenBank/DDBJ whole genome shotgun (WGS) entry which is preliminary data.</text>
</comment>
<keyword evidence="2" id="KW-1185">Reference proteome</keyword>
<sequence>MAQDPSTNTSSSCFGNEITLTTTIISTSVITRIHPITSLVLVTIEANVPRASIATVAVVDPVQKVKKVTASVRPSSTAIGNARATTTTKPSTVIGNARSTTTTKPSTVTVSVTSSTTADGYYNGTARSTTTKPPTFTVNVTSSTTADGYYNTMAPKGYRRMERHAQPSIQFRWSDSNRAQLEEPLEDLDYMMWQMTAEPVQGKVGLGASFYDDAIFPSLRSSPEGSREREGFNILEDLRCKVRTQTKPIHSPVLEEYLEMFGKFNGSWSIPPAQCHRLGCRQNTALWWCNHNLADGPTATTTTLDLLQLSNILMNNCVKNGGWSGYIDFPKDDQHAARTRVIMSYANCDDSPSKSPFDYEDQALSGWGATAADNQKSFTIQGWTGN</sequence>
<organism evidence="1 2">
    <name type="scientific">Cercophora samala</name>
    <dbReference type="NCBI Taxonomy" id="330535"/>
    <lineage>
        <taxon>Eukaryota</taxon>
        <taxon>Fungi</taxon>
        <taxon>Dikarya</taxon>
        <taxon>Ascomycota</taxon>
        <taxon>Pezizomycotina</taxon>
        <taxon>Sordariomycetes</taxon>
        <taxon>Sordariomycetidae</taxon>
        <taxon>Sordariales</taxon>
        <taxon>Lasiosphaeriaceae</taxon>
        <taxon>Cercophora</taxon>
    </lineage>
</organism>
<reference evidence="1" key="1">
    <citation type="submission" date="2023-06" db="EMBL/GenBank/DDBJ databases">
        <title>Genome-scale phylogeny and comparative genomics of the fungal order Sordariales.</title>
        <authorList>
            <consortium name="Lawrence Berkeley National Laboratory"/>
            <person name="Hensen N."/>
            <person name="Bonometti L."/>
            <person name="Westerberg I."/>
            <person name="Brannstrom I.O."/>
            <person name="Guillou S."/>
            <person name="Cros-Aarteil S."/>
            <person name="Calhoun S."/>
            <person name="Haridas S."/>
            <person name="Kuo A."/>
            <person name="Mondo S."/>
            <person name="Pangilinan J."/>
            <person name="Riley R."/>
            <person name="Labutti K."/>
            <person name="Andreopoulos B."/>
            <person name="Lipzen A."/>
            <person name="Chen C."/>
            <person name="Yanf M."/>
            <person name="Daum C."/>
            <person name="Ng V."/>
            <person name="Clum A."/>
            <person name="Steindorff A."/>
            <person name="Ohm R."/>
            <person name="Martin F."/>
            <person name="Silar P."/>
            <person name="Natvig D."/>
            <person name="Lalanne C."/>
            <person name="Gautier V."/>
            <person name="Ament-Velasquez S.L."/>
            <person name="Kruys A."/>
            <person name="Hutchinson M.I."/>
            <person name="Powell A.J."/>
            <person name="Barry K."/>
            <person name="Miller A.N."/>
            <person name="Grigoriev I.V."/>
            <person name="Debuchy R."/>
            <person name="Gladieux P."/>
            <person name="Thoren M.H."/>
            <person name="Johannesson H."/>
        </authorList>
    </citation>
    <scope>NUCLEOTIDE SEQUENCE</scope>
    <source>
        <strain evidence="1">CBS 307.81</strain>
    </source>
</reference>
<proteinExistence type="predicted"/>
<accession>A0AA39Z1J0</accession>
<evidence type="ECO:0000313" key="2">
    <source>
        <dbReference type="Proteomes" id="UP001174997"/>
    </source>
</evidence>
<dbReference type="AlphaFoldDB" id="A0AA39Z1J0"/>
<name>A0AA39Z1J0_9PEZI</name>